<evidence type="ECO:0000313" key="1">
    <source>
        <dbReference type="EMBL" id="KAG9511016.1"/>
    </source>
</evidence>
<dbReference type="EMBL" id="JAIFTH010000042">
    <property type="protein sequence ID" value="KAG9511016.1"/>
    <property type="molecule type" value="Genomic_DNA"/>
</dbReference>
<reference evidence="1 2" key="1">
    <citation type="submission" date="2020-10" db="EMBL/GenBank/DDBJ databases">
        <authorList>
            <person name="Klimov P.B."/>
            <person name="Dyachkov S.M."/>
            <person name="Chetverikov P.E."/>
        </authorList>
    </citation>
    <scope>NUCLEOTIDE SEQUENCE [LARGE SCALE GENOMIC DNA]</scope>
    <source>
        <strain evidence="1">BMOC 18-1129-001#AD2665</strain>
        <tissue evidence="1">Entire mites</tissue>
    </source>
</reference>
<evidence type="ECO:0000313" key="2">
    <source>
        <dbReference type="Proteomes" id="UP000825002"/>
    </source>
</evidence>
<protein>
    <submittedName>
        <fullName evidence="1">Uncharacterized protein</fullName>
    </submittedName>
</protein>
<keyword evidence="2" id="KW-1185">Reference proteome</keyword>
<feature type="non-terminal residue" evidence="1">
    <location>
        <position position="1"/>
    </location>
</feature>
<accession>A0ABQ7SC58</accession>
<name>A0ABQ7SC58_9ACAR</name>
<feature type="non-terminal residue" evidence="1">
    <location>
        <position position="164"/>
    </location>
</feature>
<gene>
    <name evidence="1" type="ORF">GZH46_00435</name>
</gene>
<dbReference type="Proteomes" id="UP000825002">
    <property type="component" value="Unassembled WGS sequence"/>
</dbReference>
<proteinExistence type="predicted"/>
<sequence>PRAYLYHMSADQVKANTEPLLSYMGVDKELAPLQLKIQYESMGFKLPGNYQHNNTYYFRTLTKSPYFIEQYVLRLQLKLDGPKTYRKSRVAVKHPIRRTCDLLLLDEDKTLSDTLLHSQEATDVYDPMELSICFKLKNSYLMKNDTDKQLIFESATLDPLDKFD</sequence>
<comment type="caution">
    <text evidence="1">The sequence shown here is derived from an EMBL/GenBank/DDBJ whole genome shotgun (WGS) entry which is preliminary data.</text>
</comment>
<organism evidence="1 2">
    <name type="scientific">Fragariocoptes setiger</name>
    <dbReference type="NCBI Taxonomy" id="1670756"/>
    <lineage>
        <taxon>Eukaryota</taxon>
        <taxon>Metazoa</taxon>
        <taxon>Ecdysozoa</taxon>
        <taxon>Arthropoda</taxon>
        <taxon>Chelicerata</taxon>
        <taxon>Arachnida</taxon>
        <taxon>Acari</taxon>
        <taxon>Acariformes</taxon>
        <taxon>Trombidiformes</taxon>
        <taxon>Prostigmata</taxon>
        <taxon>Eupodina</taxon>
        <taxon>Eriophyoidea</taxon>
        <taxon>Phytoptidae</taxon>
        <taxon>Fragariocoptes</taxon>
    </lineage>
</organism>